<organism evidence="2 3">
    <name type="scientific">Mycena rosella</name>
    <name type="common">Pink bonnet</name>
    <name type="synonym">Agaricus rosellus</name>
    <dbReference type="NCBI Taxonomy" id="1033263"/>
    <lineage>
        <taxon>Eukaryota</taxon>
        <taxon>Fungi</taxon>
        <taxon>Dikarya</taxon>
        <taxon>Basidiomycota</taxon>
        <taxon>Agaricomycotina</taxon>
        <taxon>Agaricomycetes</taxon>
        <taxon>Agaricomycetidae</taxon>
        <taxon>Agaricales</taxon>
        <taxon>Marasmiineae</taxon>
        <taxon>Mycenaceae</taxon>
        <taxon>Mycena</taxon>
    </lineage>
</organism>
<protein>
    <submittedName>
        <fullName evidence="2">Uncharacterized protein</fullName>
    </submittedName>
</protein>
<evidence type="ECO:0000313" key="3">
    <source>
        <dbReference type="Proteomes" id="UP001221757"/>
    </source>
</evidence>
<proteinExistence type="predicted"/>
<comment type="caution">
    <text evidence="2">The sequence shown here is derived from an EMBL/GenBank/DDBJ whole genome shotgun (WGS) entry which is preliminary data.</text>
</comment>
<dbReference type="EMBL" id="JARKIE010000197">
    <property type="protein sequence ID" value="KAJ7668135.1"/>
    <property type="molecule type" value="Genomic_DNA"/>
</dbReference>
<gene>
    <name evidence="2" type="ORF">B0H17DRAFT_1142597</name>
</gene>
<reference evidence="2" key="1">
    <citation type="submission" date="2023-03" db="EMBL/GenBank/DDBJ databases">
        <title>Massive genome expansion in bonnet fungi (Mycena s.s.) driven by repeated elements and novel gene families across ecological guilds.</title>
        <authorList>
            <consortium name="Lawrence Berkeley National Laboratory"/>
            <person name="Harder C.B."/>
            <person name="Miyauchi S."/>
            <person name="Viragh M."/>
            <person name="Kuo A."/>
            <person name="Thoen E."/>
            <person name="Andreopoulos B."/>
            <person name="Lu D."/>
            <person name="Skrede I."/>
            <person name="Drula E."/>
            <person name="Henrissat B."/>
            <person name="Morin E."/>
            <person name="Kohler A."/>
            <person name="Barry K."/>
            <person name="LaButti K."/>
            <person name="Morin E."/>
            <person name="Salamov A."/>
            <person name="Lipzen A."/>
            <person name="Mereny Z."/>
            <person name="Hegedus B."/>
            <person name="Baldrian P."/>
            <person name="Stursova M."/>
            <person name="Weitz H."/>
            <person name="Taylor A."/>
            <person name="Grigoriev I.V."/>
            <person name="Nagy L.G."/>
            <person name="Martin F."/>
            <person name="Kauserud H."/>
        </authorList>
    </citation>
    <scope>NUCLEOTIDE SEQUENCE</scope>
    <source>
        <strain evidence="2">CBHHK067</strain>
    </source>
</reference>
<evidence type="ECO:0000313" key="2">
    <source>
        <dbReference type="EMBL" id="KAJ7668135.1"/>
    </source>
</evidence>
<dbReference type="Proteomes" id="UP001221757">
    <property type="component" value="Unassembled WGS sequence"/>
</dbReference>
<sequence>MEKRNDLAVQIKGPEMRRQTLHFDGFTGVFREVSDLVGSPKDLVRLIRDRIVSLVSRPGILRRAGTNKPQWIGSTLVHFNPVICVCEITMSYKLLVAQCLHCQLRLDFNDIAQRPIDSVEEPELGLSARFPSVTVGSTVETCAMPIAMKQTPGAKARAPERQVPWQEVPTHVNSESFEDTKHVLKE</sequence>
<feature type="region of interest" description="Disordered" evidence="1">
    <location>
        <begin position="153"/>
        <end position="186"/>
    </location>
</feature>
<evidence type="ECO:0000256" key="1">
    <source>
        <dbReference type="SAM" id="MobiDB-lite"/>
    </source>
</evidence>
<keyword evidence="3" id="KW-1185">Reference proteome</keyword>
<accession>A0AAD7G8W3</accession>
<name>A0AAD7G8W3_MYCRO</name>
<dbReference type="AlphaFoldDB" id="A0AAD7G8W3"/>